<accession>A0AAN6D861</accession>
<comment type="caution">
    <text evidence="2">The sequence shown here is derived from an EMBL/GenBank/DDBJ whole genome shotgun (WGS) entry which is preliminary data.</text>
</comment>
<dbReference type="Proteomes" id="UP000738402">
    <property type="component" value="Unassembled WGS sequence"/>
</dbReference>
<feature type="region of interest" description="Disordered" evidence="1">
    <location>
        <begin position="115"/>
        <end position="147"/>
    </location>
</feature>
<gene>
    <name evidence="2" type="ORF">KL933_000947</name>
</gene>
<evidence type="ECO:0000313" key="2">
    <source>
        <dbReference type="EMBL" id="KAG7729867.1"/>
    </source>
</evidence>
<feature type="compositionally biased region" description="Polar residues" evidence="1">
    <location>
        <begin position="137"/>
        <end position="147"/>
    </location>
</feature>
<name>A0AAN6D861_9ASCO</name>
<dbReference type="EMBL" id="JAHLUH010000002">
    <property type="protein sequence ID" value="KAG7729867.1"/>
    <property type="molecule type" value="Genomic_DNA"/>
</dbReference>
<sequence length="166" mass="18401">MGTRRTTDRRSLRSGFLQYTAQLLSTQHTHTKSQRFCWAPPKPINDSFQARGTTNNDIAFDSHQISDLVRKILSNFSNVVAESGNQIQNISIIFLWCGGSRKVIDMIQSYQTPLDNHLQRQESPPSASANHVPPQLQAGNSIENQLKTTSVRASSARAGYVSASAK</sequence>
<evidence type="ECO:0000256" key="1">
    <source>
        <dbReference type="SAM" id="MobiDB-lite"/>
    </source>
</evidence>
<proteinExistence type="predicted"/>
<organism evidence="2 3">
    <name type="scientific">Ogataea haglerorum</name>
    <dbReference type="NCBI Taxonomy" id="1937702"/>
    <lineage>
        <taxon>Eukaryota</taxon>
        <taxon>Fungi</taxon>
        <taxon>Dikarya</taxon>
        <taxon>Ascomycota</taxon>
        <taxon>Saccharomycotina</taxon>
        <taxon>Pichiomycetes</taxon>
        <taxon>Pichiales</taxon>
        <taxon>Pichiaceae</taxon>
        <taxon>Ogataea</taxon>
    </lineage>
</organism>
<evidence type="ECO:0000313" key="3">
    <source>
        <dbReference type="Proteomes" id="UP000738402"/>
    </source>
</evidence>
<reference evidence="2" key="1">
    <citation type="journal article" date="2021" name="G3 (Bethesda)">
        <title>Genomic diversity, chromosomal rearrangements, and interspecies hybridization in the ogataea polymorpha species complex.</title>
        <authorList>
            <person name="Hanson S.J."/>
            <person name="Cinneide E.O."/>
            <person name="Salzberg L.I."/>
            <person name="Wolfe K.H."/>
            <person name="McGowan J."/>
            <person name="Fitzpatrick D.A."/>
            <person name="Matlin K."/>
        </authorList>
    </citation>
    <scope>NUCLEOTIDE SEQUENCE</scope>
    <source>
        <strain evidence="2">83-405-1</strain>
    </source>
</reference>
<dbReference type="AlphaFoldDB" id="A0AAN6D861"/>
<protein>
    <submittedName>
        <fullName evidence="2">Uncharacterized protein</fullName>
    </submittedName>
</protein>